<dbReference type="Proteomes" id="UP000051950">
    <property type="component" value="Unassembled WGS sequence"/>
</dbReference>
<dbReference type="PANTHER" id="PTHR34220:SF7">
    <property type="entry name" value="SENSOR HISTIDINE KINASE YPDA"/>
    <property type="match status" value="1"/>
</dbReference>
<evidence type="ECO:0000259" key="2">
    <source>
        <dbReference type="Pfam" id="PF06580"/>
    </source>
</evidence>
<keyword evidence="1" id="KW-1133">Transmembrane helix</keyword>
<feature type="transmembrane region" description="Helical" evidence="1">
    <location>
        <begin position="20"/>
        <end position="40"/>
    </location>
</feature>
<dbReference type="InterPro" id="IPR010559">
    <property type="entry name" value="Sig_transdc_His_kin_internal"/>
</dbReference>
<dbReference type="GO" id="GO:0016020">
    <property type="term" value="C:membrane"/>
    <property type="evidence" value="ECO:0007669"/>
    <property type="project" value="InterPro"/>
</dbReference>
<organism evidence="3 4">
    <name type="scientific">Pedobacter ginsenosidimutans</name>
    <dbReference type="NCBI Taxonomy" id="687842"/>
    <lineage>
        <taxon>Bacteria</taxon>
        <taxon>Pseudomonadati</taxon>
        <taxon>Bacteroidota</taxon>
        <taxon>Sphingobacteriia</taxon>
        <taxon>Sphingobacteriales</taxon>
        <taxon>Sphingobacteriaceae</taxon>
        <taxon>Pedobacter</taxon>
    </lineage>
</organism>
<feature type="domain" description="Signal transduction histidine kinase internal region" evidence="2">
    <location>
        <begin position="178"/>
        <end position="249"/>
    </location>
</feature>
<feature type="transmembrane region" description="Helical" evidence="1">
    <location>
        <begin position="46"/>
        <end position="66"/>
    </location>
</feature>
<dbReference type="Pfam" id="PF06580">
    <property type="entry name" value="His_kinase"/>
    <property type="match status" value="1"/>
</dbReference>
<gene>
    <name evidence="3" type="ORF">ASU31_24215</name>
</gene>
<dbReference type="STRING" id="687842.ASU31_24215"/>
<keyword evidence="1" id="KW-0472">Membrane</keyword>
<feature type="transmembrane region" description="Helical" evidence="1">
    <location>
        <begin position="124"/>
        <end position="141"/>
    </location>
</feature>
<protein>
    <recommendedName>
        <fullName evidence="2">Signal transduction histidine kinase internal region domain-containing protein</fullName>
    </recommendedName>
</protein>
<reference evidence="3 4" key="1">
    <citation type="submission" date="2015-11" db="EMBL/GenBank/DDBJ databases">
        <title>Sequence of Pedobacter ginsenosidimutans.</title>
        <authorList>
            <person name="Carson E."/>
            <person name="Keyser V."/>
            <person name="Newman J."/>
            <person name="Miller J."/>
        </authorList>
    </citation>
    <scope>NUCLEOTIDE SEQUENCE [LARGE SCALE GENOMIC DNA]</scope>
    <source>
        <strain evidence="3 4">KACC 14530</strain>
    </source>
</reference>
<evidence type="ECO:0000313" key="4">
    <source>
        <dbReference type="Proteomes" id="UP000051950"/>
    </source>
</evidence>
<accession>A0A0T5VI40</accession>
<name>A0A0T5VI40_9SPHI</name>
<sequence length="379" mass="43716">MDRLKRSMGMLRNWLHTYRIHIIAWSVFIFWETVVVIYWVGMAGTFGNYAIHYTINITFFYTYTLLLEKATAFHNGALWKVPLVVISTILIYLGLVTGVDILLNTYTNILPGELPSLRIRIAKVLYRGSFFLIFSTGYYFLKRFIREKAEKSRIEKQRFQMLIDKEKMDKELAMSKNAFMKAQINPHLLFNTFEFVHQKLSTYSPEDAKVMLYLSDMMRFAANTQHNEGYVYLSEEIAQCENLIGLHRITQGAIYIELASGPDLGGIKLIPLVLLTILENMFKHGNLNDIENKATIDVYTFDGKLRIESRNIPRLVKSKVGFGSGMDNIHNRLKYAYHQNAEITAGIDEEGFYILSISISLNALIIESEDKKTEQTIPL</sequence>
<dbReference type="RefSeq" id="WP_057934820.1">
    <property type="nucleotide sequence ID" value="NZ_LMZQ01000042.1"/>
</dbReference>
<feature type="transmembrane region" description="Helical" evidence="1">
    <location>
        <begin position="78"/>
        <end position="104"/>
    </location>
</feature>
<evidence type="ECO:0000256" key="1">
    <source>
        <dbReference type="SAM" id="Phobius"/>
    </source>
</evidence>
<comment type="caution">
    <text evidence="3">The sequence shown here is derived from an EMBL/GenBank/DDBJ whole genome shotgun (WGS) entry which is preliminary data.</text>
</comment>
<dbReference type="OrthoDB" id="9792992at2"/>
<dbReference type="GO" id="GO:0000155">
    <property type="term" value="F:phosphorelay sensor kinase activity"/>
    <property type="evidence" value="ECO:0007669"/>
    <property type="project" value="InterPro"/>
</dbReference>
<evidence type="ECO:0000313" key="3">
    <source>
        <dbReference type="EMBL" id="KRT13485.1"/>
    </source>
</evidence>
<dbReference type="AlphaFoldDB" id="A0A0T5VI40"/>
<keyword evidence="1" id="KW-0812">Transmembrane</keyword>
<dbReference type="EMBL" id="LMZQ01000042">
    <property type="protein sequence ID" value="KRT13485.1"/>
    <property type="molecule type" value="Genomic_DNA"/>
</dbReference>
<keyword evidence="4" id="KW-1185">Reference proteome</keyword>
<proteinExistence type="predicted"/>
<dbReference type="InterPro" id="IPR050640">
    <property type="entry name" value="Bact_2-comp_sensor_kinase"/>
</dbReference>
<dbReference type="PANTHER" id="PTHR34220">
    <property type="entry name" value="SENSOR HISTIDINE KINASE YPDA"/>
    <property type="match status" value="1"/>
</dbReference>